<evidence type="ECO:0000256" key="4">
    <source>
        <dbReference type="ARBA" id="ARBA00023157"/>
    </source>
</evidence>
<dbReference type="InterPro" id="IPR001314">
    <property type="entry name" value="Peptidase_S1A"/>
</dbReference>
<evidence type="ECO:0000256" key="3">
    <source>
        <dbReference type="ARBA" id="ARBA00022825"/>
    </source>
</evidence>
<proteinExistence type="predicted"/>
<dbReference type="PANTHER" id="PTHR24252">
    <property type="entry name" value="ACROSIN-RELATED"/>
    <property type="match status" value="1"/>
</dbReference>
<dbReference type="FunFam" id="2.40.10.10:FF:000073">
    <property type="entry name" value="Trypsin alpha"/>
    <property type="match status" value="1"/>
</dbReference>
<evidence type="ECO:0000256" key="5">
    <source>
        <dbReference type="SAM" id="MobiDB-lite"/>
    </source>
</evidence>
<evidence type="ECO:0000313" key="7">
    <source>
        <dbReference type="EMBL" id="ODR99211.1"/>
    </source>
</evidence>
<keyword evidence="3" id="KW-0720">Serine protease</keyword>
<reference evidence="7 8" key="1">
    <citation type="journal article" date="2016" name="Environ. Microbiol.">
        <title>New Methyloceanibacter diversity from North Sea sediments includes methanotroph containing solely the soluble methane monooxygenase.</title>
        <authorList>
            <person name="Vekeman B."/>
            <person name="Kerckhof F.M."/>
            <person name="Cremers G."/>
            <person name="de Vos P."/>
            <person name="Vandamme P."/>
            <person name="Boon N."/>
            <person name="Op den Camp H.J."/>
            <person name="Heylen K."/>
        </authorList>
    </citation>
    <scope>NUCLEOTIDE SEQUENCE [LARGE SCALE GENOMIC DNA]</scope>
    <source>
        <strain evidence="7 8">R-67174</strain>
    </source>
</reference>
<dbReference type="PROSITE" id="PS00134">
    <property type="entry name" value="TRYPSIN_HIS"/>
    <property type="match status" value="1"/>
</dbReference>
<dbReference type="InterPro" id="IPR018114">
    <property type="entry name" value="TRYPSIN_HIS"/>
</dbReference>
<protein>
    <recommendedName>
        <fullName evidence="6">Peptidase S1 domain-containing protein</fullName>
    </recommendedName>
</protein>
<keyword evidence="4" id="KW-1015">Disulfide bond</keyword>
<sequence>MTEEVGIMTRDVRGPNPAVTGFVSVCLLSCAVTLGAPARAQDDLPALGPAPMDQQSPRGRSAQGPTTSPFLDAASFVDKGRRTFSVNGRIVGGEPAPVAAYPWIVSLGVAGQPFSLGHFCGGTLISDRWVVTAAHCLEDVATPQQLQIKYGTNVLSDAGTVRNVALFMVHPDWNAVTFENDLALIKLAEPAQDSIPIKLLGAPVRQRIHSTTACSPWWRAGGSRRRGVPSRTTCGMSACA</sequence>
<organism evidence="7 8">
    <name type="scientific">Methyloceanibacter methanicus</name>
    <dbReference type="NCBI Taxonomy" id="1774968"/>
    <lineage>
        <taxon>Bacteria</taxon>
        <taxon>Pseudomonadati</taxon>
        <taxon>Pseudomonadota</taxon>
        <taxon>Alphaproteobacteria</taxon>
        <taxon>Hyphomicrobiales</taxon>
        <taxon>Hyphomicrobiaceae</taxon>
        <taxon>Methyloceanibacter</taxon>
    </lineage>
</organism>
<dbReference type="Pfam" id="PF00089">
    <property type="entry name" value="Trypsin"/>
    <property type="match status" value="1"/>
</dbReference>
<name>A0A1E3W120_9HYPH</name>
<feature type="domain" description="Peptidase S1" evidence="6">
    <location>
        <begin position="90"/>
        <end position="240"/>
    </location>
</feature>
<dbReference type="STRING" id="1774968.AUC68_04170"/>
<feature type="region of interest" description="Disordered" evidence="5">
    <location>
        <begin position="43"/>
        <end position="69"/>
    </location>
</feature>
<dbReference type="PROSITE" id="PS50240">
    <property type="entry name" value="TRYPSIN_DOM"/>
    <property type="match status" value="1"/>
</dbReference>
<comment type="caution">
    <text evidence="7">The sequence shown here is derived from an EMBL/GenBank/DDBJ whole genome shotgun (WGS) entry which is preliminary data.</text>
</comment>
<dbReference type="PANTHER" id="PTHR24252:SF7">
    <property type="entry name" value="HYALIN"/>
    <property type="match status" value="1"/>
</dbReference>
<accession>A0A1E3W120</accession>
<dbReference type="GO" id="GO:0006508">
    <property type="term" value="P:proteolysis"/>
    <property type="evidence" value="ECO:0007669"/>
    <property type="project" value="UniProtKB-KW"/>
</dbReference>
<keyword evidence="2" id="KW-0378">Hydrolase</keyword>
<dbReference type="InterPro" id="IPR043504">
    <property type="entry name" value="Peptidase_S1_PA_chymotrypsin"/>
</dbReference>
<dbReference type="Proteomes" id="UP000094501">
    <property type="component" value="Unassembled WGS sequence"/>
</dbReference>
<evidence type="ECO:0000256" key="1">
    <source>
        <dbReference type="ARBA" id="ARBA00022670"/>
    </source>
</evidence>
<evidence type="ECO:0000256" key="2">
    <source>
        <dbReference type="ARBA" id="ARBA00022801"/>
    </source>
</evidence>
<dbReference type="InterPro" id="IPR001254">
    <property type="entry name" value="Trypsin_dom"/>
</dbReference>
<evidence type="ECO:0000259" key="6">
    <source>
        <dbReference type="PROSITE" id="PS50240"/>
    </source>
</evidence>
<gene>
    <name evidence="7" type="ORF">AUC68_04170</name>
</gene>
<dbReference type="SMART" id="SM00020">
    <property type="entry name" value="Tryp_SPc"/>
    <property type="match status" value="1"/>
</dbReference>
<dbReference type="PRINTS" id="PR00722">
    <property type="entry name" value="CHYMOTRYPSIN"/>
</dbReference>
<dbReference type="EMBL" id="LPWG01000011">
    <property type="protein sequence ID" value="ODR99211.1"/>
    <property type="molecule type" value="Genomic_DNA"/>
</dbReference>
<dbReference type="SUPFAM" id="SSF50494">
    <property type="entry name" value="Trypsin-like serine proteases"/>
    <property type="match status" value="1"/>
</dbReference>
<keyword evidence="1" id="KW-0645">Protease</keyword>
<keyword evidence="8" id="KW-1185">Reference proteome</keyword>
<dbReference type="GO" id="GO:0004252">
    <property type="term" value="F:serine-type endopeptidase activity"/>
    <property type="evidence" value="ECO:0007669"/>
    <property type="project" value="InterPro"/>
</dbReference>
<feature type="compositionally biased region" description="Polar residues" evidence="5">
    <location>
        <begin position="53"/>
        <end position="69"/>
    </location>
</feature>
<dbReference type="AlphaFoldDB" id="A0A1E3W120"/>
<evidence type="ECO:0000313" key="8">
    <source>
        <dbReference type="Proteomes" id="UP000094501"/>
    </source>
</evidence>
<dbReference type="Gene3D" id="2.40.10.10">
    <property type="entry name" value="Trypsin-like serine proteases"/>
    <property type="match status" value="1"/>
</dbReference>
<dbReference type="InterPro" id="IPR009003">
    <property type="entry name" value="Peptidase_S1_PA"/>
</dbReference>